<dbReference type="GO" id="GO:0005737">
    <property type="term" value="C:cytoplasm"/>
    <property type="evidence" value="ECO:0007669"/>
    <property type="project" value="TreeGrafter"/>
</dbReference>
<proteinExistence type="inferred from homology"/>
<dbReference type="SUPFAM" id="SSF51735">
    <property type="entry name" value="NAD(P)-binding Rossmann-fold domains"/>
    <property type="match status" value="1"/>
</dbReference>
<reference evidence="2 3" key="2">
    <citation type="journal article" date="2014" name="J. Gen. Appl. Microbiol.">
        <title>The early diverging ascomycetous budding yeast Saitoella complicata has three histone deacetylases belonging to the Clr6, Hos2, and Rpd3 lineages.</title>
        <authorList>
            <person name="Nishida H."/>
            <person name="Matsumoto T."/>
            <person name="Kondo S."/>
            <person name="Hamamoto M."/>
            <person name="Yoshikawa H."/>
        </authorList>
    </citation>
    <scope>NUCLEOTIDE SEQUENCE [LARGE SCALE GENOMIC DNA]</scope>
    <source>
        <strain evidence="2 3">NRRL Y-17804</strain>
    </source>
</reference>
<evidence type="ECO:0000313" key="2">
    <source>
        <dbReference type="EMBL" id="GAO47822.1"/>
    </source>
</evidence>
<evidence type="ECO:0000256" key="1">
    <source>
        <dbReference type="ARBA" id="ARBA00006484"/>
    </source>
</evidence>
<dbReference type="PANTHER" id="PTHR43544:SF12">
    <property type="entry name" value="NAD(P)-BINDING ROSSMANN-FOLD SUPERFAMILY PROTEIN"/>
    <property type="match status" value="1"/>
</dbReference>
<accession>A0A0E9ND87</accession>
<reference evidence="2 3" key="3">
    <citation type="journal article" date="2015" name="Genome Announc.">
        <title>Draft Genome Sequence of the Archiascomycetous Yeast Saitoella complicata.</title>
        <authorList>
            <person name="Yamauchi K."/>
            <person name="Kondo S."/>
            <person name="Hamamoto M."/>
            <person name="Takahashi Y."/>
            <person name="Ogura Y."/>
            <person name="Hayashi T."/>
            <person name="Nishida H."/>
        </authorList>
    </citation>
    <scope>NUCLEOTIDE SEQUENCE [LARGE SCALE GENOMIC DNA]</scope>
    <source>
        <strain evidence="2 3">NRRL Y-17804</strain>
    </source>
</reference>
<dbReference type="InterPro" id="IPR051468">
    <property type="entry name" value="Fungal_SecMetab_SDRs"/>
</dbReference>
<dbReference type="PANTHER" id="PTHR43544">
    <property type="entry name" value="SHORT-CHAIN DEHYDROGENASE/REDUCTASE"/>
    <property type="match status" value="1"/>
</dbReference>
<keyword evidence="3" id="KW-1185">Reference proteome</keyword>
<dbReference type="Gene3D" id="3.40.50.720">
    <property type="entry name" value="NAD(P)-binding Rossmann-like Domain"/>
    <property type="match status" value="1"/>
</dbReference>
<dbReference type="EMBL" id="BACD03000011">
    <property type="protein sequence ID" value="GAO47822.1"/>
    <property type="molecule type" value="Genomic_DNA"/>
</dbReference>
<sequence>MPPYILVSPSSRGISFALTRYLLKTTRLPIVATARTKLDEVHDKLSEGIQGAGDRLHLLDLDVTEENTISAATQKVKAIFPPSKDTYLRLALITPGILHPERSPSAISYSDALSTFRVNTLGPLMMMKHFSSLLPRRRDHPNGLEKEHGVPNSSVWAVMSARVGSIGDNRSGGWYSYRASKAGVNQAVHTFHLHLKQQKYEAGAITLHPGTCKTDFSKDFWGNVAEGKLFEPEDAAEKLMGVVNSYTDEMGGNFYDWKGDRVQW</sequence>
<dbReference type="OrthoDB" id="5296at2759"/>
<evidence type="ECO:0000313" key="3">
    <source>
        <dbReference type="Proteomes" id="UP000033140"/>
    </source>
</evidence>
<dbReference type="Proteomes" id="UP000033140">
    <property type="component" value="Unassembled WGS sequence"/>
</dbReference>
<dbReference type="GO" id="GO:0016491">
    <property type="term" value="F:oxidoreductase activity"/>
    <property type="evidence" value="ECO:0007669"/>
    <property type="project" value="TreeGrafter"/>
</dbReference>
<comment type="caution">
    <text evidence="2">The sequence shown here is derived from an EMBL/GenBank/DDBJ whole genome shotgun (WGS) entry which is preliminary data.</text>
</comment>
<gene>
    <name evidence="2" type="ORF">G7K_2020-t1</name>
</gene>
<dbReference type="AlphaFoldDB" id="A0A0E9ND87"/>
<name>A0A0E9ND87_SAICN</name>
<protein>
    <submittedName>
        <fullName evidence="2">Uncharacterized protein</fullName>
    </submittedName>
</protein>
<comment type="similarity">
    <text evidence="1">Belongs to the short-chain dehydrogenases/reductases (SDR) family.</text>
</comment>
<organism evidence="2 3">
    <name type="scientific">Saitoella complicata (strain BCRC 22490 / CBS 7301 / JCM 7358 / NBRC 10748 / NRRL Y-17804)</name>
    <dbReference type="NCBI Taxonomy" id="698492"/>
    <lineage>
        <taxon>Eukaryota</taxon>
        <taxon>Fungi</taxon>
        <taxon>Dikarya</taxon>
        <taxon>Ascomycota</taxon>
        <taxon>Taphrinomycotina</taxon>
        <taxon>Taphrinomycotina incertae sedis</taxon>
        <taxon>Saitoella</taxon>
    </lineage>
</organism>
<dbReference type="RefSeq" id="XP_019027320.1">
    <property type="nucleotide sequence ID" value="XM_019167152.1"/>
</dbReference>
<dbReference type="OMA" id="HRNVPKD"/>
<reference evidence="2 3" key="1">
    <citation type="journal article" date="2011" name="J. Gen. Appl. Microbiol.">
        <title>Draft genome sequencing of the enigmatic yeast Saitoella complicata.</title>
        <authorList>
            <person name="Nishida H."/>
            <person name="Hamamoto M."/>
            <person name="Sugiyama J."/>
        </authorList>
    </citation>
    <scope>NUCLEOTIDE SEQUENCE [LARGE SCALE GENOMIC DNA]</scope>
    <source>
        <strain evidence="2 3">NRRL Y-17804</strain>
    </source>
</reference>
<dbReference type="InterPro" id="IPR036291">
    <property type="entry name" value="NAD(P)-bd_dom_sf"/>
</dbReference>